<organism evidence="15 18">
    <name type="scientific">Salinibacter ruber</name>
    <dbReference type="NCBI Taxonomy" id="146919"/>
    <lineage>
        <taxon>Bacteria</taxon>
        <taxon>Pseudomonadati</taxon>
        <taxon>Rhodothermota</taxon>
        <taxon>Rhodothermia</taxon>
        <taxon>Rhodothermales</taxon>
        <taxon>Salinibacteraceae</taxon>
        <taxon>Salinibacter</taxon>
    </lineage>
</organism>
<dbReference type="PROSITE" id="PS00585">
    <property type="entry name" value="RIBOSOMAL_S5"/>
    <property type="match status" value="1"/>
</dbReference>
<dbReference type="SUPFAM" id="SSF54211">
    <property type="entry name" value="Ribosomal protein S5 domain 2-like"/>
    <property type="match status" value="1"/>
</dbReference>
<dbReference type="EMBL" id="JANUBB010000009">
    <property type="protein sequence ID" value="MCS3952459.1"/>
    <property type="molecule type" value="Genomic_DNA"/>
</dbReference>
<dbReference type="GO" id="GO:0006412">
    <property type="term" value="P:translation"/>
    <property type="evidence" value="ECO:0007669"/>
    <property type="project" value="UniProtKB-UniRule"/>
</dbReference>
<dbReference type="SMR" id="A0A840EKF3"/>
<dbReference type="InterPro" id="IPR013810">
    <property type="entry name" value="Ribosomal_uS5_N"/>
</dbReference>
<dbReference type="InterPro" id="IPR018192">
    <property type="entry name" value="Ribosomal_uS5_N_CS"/>
</dbReference>
<evidence type="ECO:0000256" key="4">
    <source>
        <dbReference type="ARBA" id="ARBA00022884"/>
    </source>
</evidence>
<dbReference type="FunFam" id="3.30.230.10:FF:000002">
    <property type="entry name" value="30S ribosomal protein S5"/>
    <property type="match status" value="1"/>
</dbReference>
<evidence type="ECO:0000256" key="3">
    <source>
        <dbReference type="ARBA" id="ARBA00022730"/>
    </source>
</evidence>
<name>A0A840EKF3_9BACT</name>
<dbReference type="EMBL" id="JANUAE010000005">
    <property type="protein sequence ID" value="MCS3710021.1"/>
    <property type="molecule type" value="Genomic_DNA"/>
</dbReference>
<evidence type="ECO:0000313" key="12">
    <source>
        <dbReference type="EMBL" id="MCS3710021.1"/>
    </source>
</evidence>
<sequence length="175" mass="18693">MADRKEQKRVNAEKRQENWVDRLVSVNRVSKVVKGGRRFSFNTVVVVGNEDGLVGTGLGKANEVSSAISKGADDAKKNVIRVPMRDGTIPHKVVGKQDAGKVLLKPASPGTGVIAGGGVRAVLECAGYRNVLTKSLGTSNPHNQVKATINALAETEDALEVARRRDIPLEKVFNG</sequence>
<evidence type="ECO:0000313" key="17">
    <source>
        <dbReference type="EMBL" id="MCS4159196.1"/>
    </source>
</evidence>
<comment type="caution">
    <text evidence="15">The sequence shown here is derived from an EMBL/GenBank/DDBJ whole genome shotgun (WGS) entry which is preliminary data.</text>
</comment>
<accession>A0A840EKF3</accession>
<dbReference type="EMBL" id="JANUBL010000015">
    <property type="protein sequence ID" value="MCS4123025.1"/>
    <property type="molecule type" value="Genomic_DNA"/>
</dbReference>
<comment type="similarity">
    <text evidence="2 8 9">Belongs to the universal ribosomal protein uS5 family.</text>
</comment>
<evidence type="ECO:0000313" key="11">
    <source>
        <dbReference type="EMBL" id="MCS3678969.1"/>
    </source>
</evidence>
<comment type="subunit">
    <text evidence="8">Part of the 30S ribosomal subunit. Contacts proteins S4 and S8.</text>
</comment>
<keyword evidence="6 8" id="KW-0687">Ribonucleoprotein</keyword>
<dbReference type="GO" id="GO:0005737">
    <property type="term" value="C:cytoplasm"/>
    <property type="evidence" value="ECO:0007669"/>
    <property type="project" value="UniProtKB-ARBA"/>
</dbReference>
<dbReference type="Proteomes" id="UP001155144">
    <property type="component" value="Unassembled WGS sequence"/>
</dbReference>
<dbReference type="EMBL" id="JANUBF010000022">
    <property type="protein sequence ID" value="MCS4037633.1"/>
    <property type="molecule type" value="Genomic_DNA"/>
</dbReference>
<dbReference type="Proteomes" id="UP001155034">
    <property type="component" value="Unassembled WGS sequence"/>
</dbReference>
<dbReference type="InterPro" id="IPR014721">
    <property type="entry name" value="Ribsml_uS5_D2-typ_fold_subgr"/>
</dbReference>
<dbReference type="EMBL" id="JANTYZ010000019">
    <property type="protein sequence ID" value="MCS3866738.1"/>
    <property type="molecule type" value="Genomic_DNA"/>
</dbReference>
<dbReference type="GeneID" id="83727981"/>
<dbReference type="Proteomes" id="UP001155010">
    <property type="component" value="Unassembled WGS sequence"/>
</dbReference>
<evidence type="ECO:0000313" key="13">
    <source>
        <dbReference type="EMBL" id="MCS3866738.1"/>
    </source>
</evidence>
<evidence type="ECO:0000313" key="18">
    <source>
        <dbReference type="Proteomes" id="UP001155040"/>
    </source>
</evidence>
<dbReference type="NCBIfam" id="TIGR01021">
    <property type="entry name" value="rpsE_bact"/>
    <property type="match status" value="1"/>
</dbReference>
<dbReference type="InterPro" id="IPR000851">
    <property type="entry name" value="Ribosomal_uS5"/>
</dbReference>
<proteinExistence type="inferred from homology"/>
<comment type="function">
    <text evidence="1 8">Located at the back of the 30S subunit body where it stabilizes the conformation of the head with respect to the body.</text>
</comment>
<dbReference type="GO" id="GO:0003735">
    <property type="term" value="F:structural constituent of ribosome"/>
    <property type="evidence" value="ECO:0007669"/>
    <property type="project" value="UniProtKB-UniRule"/>
</dbReference>
<evidence type="ECO:0000259" key="10">
    <source>
        <dbReference type="PROSITE" id="PS50881"/>
    </source>
</evidence>
<dbReference type="RefSeq" id="WP_011403812.1">
    <property type="nucleotide sequence ID" value="NZ_CALTRV010000019.1"/>
</dbReference>
<keyword evidence="4 8" id="KW-0694">RNA-binding</keyword>
<comment type="domain">
    <text evidence="8">The N-terminal domain interacts with the head of the 30S subunit; the C-terminal domain interacts with the body and contacts protein S4. The interaction surface between S4 and S5 is involved in control of translational fidelity.</text>
</comment>
<dbReference type="GO" id="GO:0019843">
    <property type="term" value="F:rRNA binding"/>
    <property type="evidence" value="ECO:0007669"/>
    <property type="project" value="UniProtKB-UniRule"/>
</dbReference>
<dbReference type="Proteomes" id="UP001155057">
    <property type="component" value="Unassembled WGS sequence"/>
</dbReference>
<dbReference type="PANTHER" id="PTHR48432:SF1">
    <property type="entry name" value="S5 DRBM DOMAIN-CONTAINING PROTEIN"/>
    <property type="match status" value="1"/>
</dbReference>
<evidence type="ECO:0000313" key="15">
    <source>
        <dbReference type="EMBL" id="MCS4037633.1"/>
    </source>
</evidence>
<dbReference type="InterPro" id="IPR020568">
    <property type="entry name" value="Ribosomal_Su5_D2-typ_SF"/>
</dbReference>
<evidence type="ECO:0000256" key="9">
    <source>
        <dbReference type="RuleBase" id="RU003823"/>
    </source>
</evidence>
<reference evidence="15" key="1">
    <citation type="submission" date="2022-08" db="EMBL/GenBank/DDBJ databases">
        <title>Genomic Encyclopedia of Type Strains, Phase V (KMG-V): Genome sequencing to study the core and pangenomes of soil and plant-associated prokaryotes.</title>
        <authorList>
            <person name="Whitman W."/>
        </authorList>
    </citation>
    <scope>NUCLEOTIDE SEQUENCE</scope>
    <source>
        <strain evidence="11">0</strain>
        <strain evidence="13">SP2016B</strain>
        <strain evidence="14">SP2017</strain>
        <strain evidence="17">SP3002</strain>
        <strain evidence="15">SP3012</strain>
        <strain evidence="16">SP3026</strain>
        <strain evidence="12">SP3049</strain>
    </source>
</reference>
<dbReference type="InterPro" id="IPR005324">
    <property type="entry name" value="Ribosomal_uS5_C"/>
</dbReference>
<dbReference type="Pfam" id="PF00333">
    <property type="entry name" value="Ribosomal_S5"/>
    <property type="match status" value="1"/>
</dbReference>
<protein>
    <recommendedName>
        <fullName evidence="7 8">Small ribosomal subunit protein uS5</fullName>
    </recommendedName>
</protein>
<dbReference type="Proteomes" id="UP001155040">
    <property type="component" value="Unassembled WGS sequence"/>
</dbReference>
<dbReference type="EMBL" id="JANTZM010000020">
    <property type="protein sequence ID" value="MCS4159196.1"/>
    <property type="molecule type" value="Genomic_DNA"/>
</dbReference>
<evidence type="ECO:0000256" key="6">
    <source>
        <dbReference type="ARBA" id="ARBA00023274"/>
    </source>
</evidence>
<dbReference type="PROSITE" id="PS50881">
    <property type="entry name" value="S5_DSRBD"/>
    <property type="match status" value="1"/>
</dbReference>
<evidence type="ECO:0000256" key="8">
    <source>
        <dbReference type="HAMAP-Rule" id="MF_01307"/>
    </source>
</evidence>
<dbReference type="Proteomes" id="UP001155027">
    <property type="component" value="Unassembled WGS sequence"/>
</dbReference>
<evidence type="ECO:0000256" key="7">
    <source>
        <dbReference type="ARBA" id="ARBA00035255"/>
    </source>
</evidence>
<keyword evidence="3 8" id="KW-0699">rRNA-binding</keyword>
<evidence type="ECO:0000256" key="5">
    <source>
        <dbReference type="ARBA" id="ARBA00022980"/>
    </source>
</evidence>
<dbReference type="AlphaFoldDB" id="A0A840EKF3"/>
<dbReference type="Gene3D" id="3.30.160.20">
    <property type="match status" value="1"/>
</dbReference>
<gene>
    <name evidence="8" type="primary">rpsE</name>
    <name evidence="16" type="ORF">GGP45_003393</name>
    <name evidence="12" type="ORF">GGP61_001625</name>
    <name evidence="11" type="ORF">GGP71_002912</name>
    <name evidence="13" type="ORF">GGP82_003318</name>
    <name evidence="14" type="ORF">GGP83_002426</name>
    <name evidence="17" type="ORF">GGP99_003183</name>
    <name evidence="15" type="ORF">GGQ01_002716</name>
</gene>
<comment type="function">
    <text evidence="8">With S4 and S12 plays an important role in translational accuracy.</text>
</comment>
<dbReference type="Pfam" id="PF03719">
    <property type="entry name" value="Ribosomal_S5_C"/>
    <property type="match status" value="1"/>
</dbReference>
<evidence type="ECO:0000256" key="2">
    <source>
        <dbReference type="ARBA" id="ARBA00008945"/>
    </source>
</evidence>
<evidence type="ECO:0000256" key="1">
    <source>
        <dbReference type="ARBA" id="ARBA00003093"/>
    </source>
</evidence>
<keyword evidence="5 8" id="KW-0689">Ribosomal protein</keyword>
<evidence type="ECO:0000313" key="16">
    <source>
        <dbReference type="EMBL" id="MCS4123025.1"/>
    </source>
</evidence>
<dbReference type="GO" id="GO:0042254">
    <property type="term" value="P:ribosome biogenesis"/>
    <property type="evidence" value="ECO:0007669"/>
    <property type="project" value="UniProtKB-ARBA"/>
</dbReference>
<dbReference type="HAMAP" id="MF_01307_B">
    <property type="entry name" value="Ribosomal_uS5_B"/>
    <property type="match status" value="1"/>
</dbReference>
<dbReference type="InterPro" id="IPR005712">
    <property type="entry name" value="Ribosomal_uS5_bac-type"/>
</dbReference>
<dbReference type="GO" id="GO:0015935">
    <property type="term" value="C:small ribosomal subunit"/>
    <property type="evidence" value="ECO:0007669"/>
    <property type="project" value="InterPro"/>
</dbReference>
<dbReference type="Proteomes" id="UP001155110">
    <property type="component" value="Unassembled WGS sequence"/>
</dbReference>
<dbReference type="OMA" id="GIKDVWT"/>
<dbReference type="SUPFAM" id="SSF54768">
    <property type="entry name" value="dsRNA-binding domain-like"/>
    <property type="match status" value="1"/>
</dbReference>
<evidence type="ECO:0000313" key="14">
    <source>
        <dbReference type="EMBL" id="MCS3952459.1"/>
    </source>
</evidence>
<feature type="domain" description="S5 DRBM" evidence="10">
    <location>
        <begin position="19"/>
        <end position="82"/>
    </location>
</feature>
<dbReference type="EMBL" id="JANUAU010000011">
    <property type="protein sequence ID" value="MCS3678969.1"/>
    <property type="molecule type" value="Genomic_DNA"/>
</dbReference>
<dbReference type="Gene3D" id="3.30.230.10">
    <property type="match status" value="1"/>
</dbReference>
<dbReference type="FunFam" id="3.30.160.20:FF:000001">
    <property type="entry name" value="30S ribosomal protein S5"/>
    <property type="match status" value="1"/>
</dbReference>
<dbReference type="PANTHER" id="PTHR48432">
    <property type="entry name" value="S5 DRBM DOMAIN-CONTAINING PROTEIN"/>
    <property type="match status" value="1"/>
</dbReference>